<name>A0A8J4Q3H6_9MYCE</name>
<feature type="domain" description="Stealth protein CR2 conserved region 2" evidence="2">
    <location>
        <begin position="117"/>
        <end position="225"/>
    </location>
</feature>
<evidence type="ECO:0000259" key="4">
    <source>
        <dbReference type="Pfam" id="PF17102"/>
    </source>
</evidence>
<dbReference type="InterPro" id="IPR053362">
    <property type="entry name" value="RPS_phosphotransferase_WefF"/>
</dbReference>
<organism evidence="6 7">
    <name type="scientific">Polysphondylium violaceum</name>
    <dbReference type="NCBI Taxonomy" id="133409"/>
    <lineage>
        <taxon>Eukaryota</taxon>
        <taxon>Amoebozoa</taxon>
        <taxon>Evosea</taxon>
        <taxon>Eumycetozoa</taxon>
        <taxon>Dictyostelia</taxon>
        <taxon>Dictyosteliales</taxon>
        <taxon>Dictyosteliaceae</taxon>
        <taxon>Polysphondylium</taxon>
    </lineage>
</organism>
<dbReference type="Pfam" id="PF11380">
    <property type="entry name" value="Stealth_CR2"/>
    <property type="match status" value="1"/>
</dbReference>
<dbReference type="InterPro" id="IPR031356">
    <property type="entry name" value="Stealth_CR4"/>
</dbReference>
<evidence type="ECO:0000259" key="3">
    <source>
        <dbReference type="Pfam" id="PF17101"/>
    </source>
</evidence>
<dbReference type="InterPro" id="IPR031357">
    <property type="entry name" value="Stealth_CR3"/>
</dbReference>
<sequence>MANLNIKPFLVANKATLCLVFVFIIFSLNYLVFQSSISKAMSTTTHPSIKLQRSANISINTYGYVLHREANSVTKSTILNRNCTHIDAVYTWVNGSDPTILDKLKKAGYDINEDKERYREIGALKYSLRSVYQNAPWIKNIWILTDSQIPDFFDVQKDVPNIKFIFHESFFENRTHLPTFNSLSIESNFYNLPEEVSNCFLYFNDDVFLKSPVQPIDFFDANYNQVIFESDSIIGLYVYRLFNELDPYFQSMVLSGQLLDKIWSSVEDERERVQSDHGVQVFNRKMLLQMQFEIGQELAEASSHKKRETSDPQLAFIYNQFVKRYDINYRVKKNFSYYGAITTNATELNSTLDGVHKTSSKVVCLNDRLNSNDTLLYNQIVHQLVEFYDHILPHPAPWEKKY</sequence>
<feature type="transmembrane region" description="Helical" evidence="1">
    <location>
        <begin position="12"/>
        <end position="33"/>
    </location>
</feature>
<dbReference type="EMBL" id="AJWJ01000205">
    <property type="protein sequence ID" value="KAF2073421.1"/>
    <property type="molecule type" value="Genomic_DNA"/>
</dbReference>
<accession>A0A8J4Q3H6</accession>
<dbReference type="PANTHER" id="PTHR47452:SF2">
    <property type="entry name" value="GLYCOSYLTRANSFERASE"/>
    <property type="match status" value="1"/>
</dbReference>
<keyword evidence="1" id="KW-0472">Membrane</keyword>
<dbReference type="InterPro" id="IPR021520">
    <property type="entry name" value="Stealth_CR2"/>
</dbReference>
<dbReference type="PANTHER" id="PTHR47452">
    <property type="entry name" value="PUTATIVE-RELATED"/>
    <property type="match status" value="1"/>
</dbReference>
<keyword evidence="1" id="KW-0812">Transmembrane</keyword>
<dbReference type="Pfam" id="PF17101">
    <property type="entry name" value="Stealth_CR1"/>
    <property type="match status" value="1"/>
</dbReference>
<dbReference type="OrthoDB" id="24921at2759"/>
<dbReference type="InterPro" id="IPR031358">
    <property type="entry name" value="Stealth_CR1"/>
</dbReference>
<feature type="domain" description="Stealth protein CR1 conserved region 1" evidence="3">
    <location>
        <begin position="85"/>
        <end position="106"/>
    </location>
</feature>
<evidence type="ECO:0000313" key="7">
    <source>
        <dbReference type="Proteomes" id="UP000695562"/>
    </source>
</evidence>
<dbReference type="AlphaFoldDB" id="A0A8J4Q3H6"/>
<evidence type="ECO:0000259" key="2">
    <source>
        <dbReference type="Pfam" id="PF11380"/>
    </source>
</evidence>
<dbReference type="Pfam" id="PF17102">
    <property type="entry name" value="Stealth_CR3"/>
    <property type="match status" value="1"/>
</dbReference>
<keyword evidence="7" id="KW-1185">Reference proteome</keyword>
<comment type="caution">
    <text evidence="6">The sequence shown here is derived from an EMBL/GenBank/DDBJ whole genome shotgun (WGS) entry which is preliminary data.</text>
</comment>
<evidence type="ECO:0000256" key="1">
    <source>
        <dbReference type="SAM" id="Phobius"/>
    </source>
</evidence>
<gene>
    <name evidence="6" type="ORF">CYY_005269</name>
</gene>
<dbReference type="GO" id="GO:0016772">
    <property type="term" value="F:transferase activity, transferring phosphorus-containing groups"/>
    <property type="evidence" value="ECO:0007669"/>
    <property type="project" value="InterPro"/>
</dbReference>
<dbReference type="Pfam" id="PF17103">
    <property type="entry name" value="Stealth_CR4"/>
    <property type="match status" value="1"/>
</dbReference>
<feature type="domain" description="Stealth protein CR3 conserved region 3" evidence="4">
    <location>
        <begin position="277"/>
        <end position="322"/>
    </location>
</feature>
<keyword evidence="1" id="KW-1133">Transmembrane helix</keyword>
<protein>
    <recommendedName>
        <fullName evidence="8">Glycophosphotransferase</fullName>
    </recommendedName>
</protein>
<evidence type="ECO:0000259" key="5">
    <source>
        <dbReference type="Pfam" id="PF17103"/>
    </source>
</evidence>
<evidence type="ECO:0000313" key="6">
    <source>
        <dbReference type="EMBL" id="KAF2073421.1"/>
    </source>
</evidence>
<feature type="domain" description="Stealth protein CR4 conserved region 4" evidence="5">
    <location>
        <begin position="353"/>
        <end position="401"/>
    </location>
</feature>
<proteinExistence type="predicted"/>
<reference evidence="6" key="1">
    <citation type="submission" date="2020-01" db="EMBL/GenBank/DDBJ databases">
        <title>Development of genomics and gene disruption for Polysphondylium violaceum indicates a role for the polyketide synthase stlB in stalk morphogenesis.</title>
        <authorList>
            <person name="Narita B."/>
            <person name="Kawabe Y."/>
            <person name="Kin K."/>
            <person name="Saito T."/>
            <person name="Gibbs R."/>
            <person name="Kuspa A."/>
            <person name="Muzny D."/>
            <person name="Queller D."/>
            <person name="Richards S."/>
            <person name="Strassman J."/>
            <person name="Sucgang R."/>
            <person name="Worley K."/>
            <person name="Schaap P."/>
        </authorList>
    </citation>
    <scope>NUCLEOTIDE SEQUENCE</scope>
    <source>
        <strain evidence="6">QSvi11</strain>
    </source>
</reference>
<evidence type="ECO:0008006" key="8">
    <source>
        <dbReference type="Google" id="ProtNLM"/>
    </source>
</evidence>
<dbReference type="Proteomes" id="UP000695562">
    <property type="component" value="Unassembled WGS sequence"/>
</dbReference>